<organism evidence="2 3">
    <name type="scientific">Parabacteroides absconsus</name>
    <dbReference type="NCBI Taxonomy" id="2951805"/>
    <lineage>
        <taxon>Bacteria</taxon>
        <taxon>Pseudomonadati</taxon>
        <taxon>Bacteroidota</taxon>
        <taxon>Bacteroidia</taxon>
        <taxon>Bacteroidales</taxon>
        <taxon>Tannerellaceae</taxon>
        <taxon>Parabacteroides</taxon>
    </lineage>
</organism>
<keyword evidence="2" id="KW-0328">Glycosyltransferase</keyword>
<accession>A0ABZ2IIB0</accession>
<reference evidence="2 3" key="1">
    <citation type="submission" date="2024-02" db="EMBL/GenBank/DDBJ databases">
        <title>Whole genome sequencing of Parabacteroides sp. AD58.</title>
        <authorList>
            <person name="Chaplin A.V."/>
            <person name="Pikina A.P."/>
            <person name="Sokolova S.R."/>
            <person name="Korostin D.O."/>
            <person name="Efimov B.A."/>
        </authorList>
    </citation>
    <scope>NUCLEOTIDE SEQUENCE [LARGE SCALE GENOMIC DNA]</scope>
    <source>
        <strain evidence="2 3">AD58</strain>
    </source>
</reference>
<keyword evidence="2" id="KW-0808">Transferase</keyword>
<dbReference type="RefSeq" id="WP_251968443.1">
    <property type="nucleotide sequence ID" value="NZ_CP146284.1"/>
</dbReference>
<feature type="domain" description="Polysaccharide pyruvyl transferase" evidence="1">
    <location>
        <begin position="13"/>
        <end position="304"/>
    </location>
</feature>
<evidence type="ECO:0000313" key="2">
    <source>
        <dbReference type="EMBL" id="WWV65781.1"/>
    </source>
</evidence>
<dbReference type="InterPro" id="IPR007345">
    <property type="entry name" value="Polysacch_pyruvyl_Trfase"/>
</dbReference>
<evidence type="ECO:0000313" key="3">
    <source>
        <dbReference type="Proteomes" id="UP001320603"/>
    </source>
</evidence>
<dbReference type="EC" id="2.4.-.-" evidence="2"/>
<sequence length="366" mass="41686">MKIGILTFHRAHNYGAMLQAYALHRVLSNMGHDVEFISYRQDAIENAYKPFPSNISLKNGIISNIKTLVATLIKYPRCITRIEAFKSFAKQYLPESVPYSKIKLQKAVLKYDAIFFGSDQIWTSRFLGTFDPVFWGNVKCQGKKIAYAPSMEMTSFTEAQIRFIKQNIRNFDAVSIREQSMQDIFEGLLGIKFPKVLDPTLLCEISDYQPILSKRIHGKENFVLLYQVGPDKLSENLARKIAEDNQLDLIIIDSKVDLYKRKESLDGIGPDGFVSLFQDATVVITNSFHGTAFSLIFERPFISVLVKGRETRIKSLLDIAGLENRAIYDSESGYTGDVMNIDYSIVRVNLKKEKNKSIEFIKTALQ</sequence>
<protein>
    <submittedName>
        <fullName evidence="2">Polysaccharide pyruvyl transferase family protein</fullName>
        <ecNumber evidence="2">2.4.-.-</ecNumber>
    </submittedName>
</protein>
<keyword evidence="3" id="KW-1185">Reference proteome</keyword>
<dbReference type="GO" id="GO:0016757">
    <property type="term" value="F:glycosyltransferase activity"/>
    <property type="evidence" value="ECO:0007669"/>
    <property type="project" value="UniProtKB-KW"/>
</dbReference>
<proteinExistence type="predicted"/>
<name>A0ABZ2IIB0_9BACT</name>
<dbReference type="Proteomes" id="UP001320603">
    <property type="component" value="Chromosome"/>
</dbReference>
<gene>
    <name evidence="2" type="ORF">NEE14_012355</name>
</gene>
<dbReference type="Pfam" id="PF04230">
    <property type="entry name" value="PS_pyruv_trans"/>
    <property type="match status" value="1"/>
</dbReference>
<evidence type="ECO:0000259" key="1">
    <source>
        <dbReference type="Pfam" id="PF04230"/>
    </source>
</evidence>
<dbReference type="EMBL" id="CP146284">
    <property type="protein sequence ID" value="WWV65781.1"/>
    <property type="molecule type" value="Genomic_DNA"/>
</dbReference>